<reference evidence="8 9" key="1">
    <citation type="submission" date="2019-12" db="EMBL/GenBank/DDBJ databases">
        <title>Corynebacterium sp. nov., isolated from feces of the Anser Albifrons in China.</title>
        <authorList>
            <person name="Liu Q."/>
        </authorList>
    </citation>
    <scope>NUCLEOTIDE SEQUENCE [LARGE SCALE GENOMIC DNA]</scope>
    <source>
        <strain evidence="8 9">4H37-19</strain>
    </source>
</reference>
<feature type="domain" description="ABC-2 type transporter transmembrane" evidence="7">
    <location>
        <begin position="37"/>
        <end position="218"/>
    </location>
</feature>
<dbReference type="Proteomes" id="UP000516320">
    <property type="component" value="Chromosome"/>
</dbReference>
<protein>
    <submittedName>
        <fullName evidence="8">ABC transporter permease</fullName>
    </submittedName>
</protein>
<feature type="transmembrane region" description="Helical" evidence="6">
    <location>
        <begin position="186"/>
        <end position="209"/>
    </location>
</feature>
<feature type="region of interest" description="Disordered" evidence="5">
    <location>
        <begin position="1"/>
        <end position="25"/>
    </location>
</feature>
<keyword evidence="4 6" id="KW-0472">Membrane</keyword>
<dbReference type="GO" id="GO:0140359">
    <property type="term" value="F:ABC-type transporter activity"/>
    <property type="evidence" value="ECO:0007669"/>
    <property type="project" value="InterPro"/>
</dbReference>
<dbReference type="KEGG" id="cpoy:GP475_06150"/>
<dbReference type="Pfam" id="PF01061">
    <property type="entry name" value="ABC2_membrane"/>
    <property type="match status" value="1"/>
</dbReference>
<feature type="transmembrane region" description="Helical" evidence="6">
    <location>
        <begin position="123"/>
        <end position="148"/>
    </location>
</feature>
<dbReference type="InterPro" id="IPR051784">
    <property type="entry name" value="Nod_factor_ABC_transporter"/>
</dbReference>
<dbReference type="RefSeq" id="WP_187973584.1">
    <property type="nucleotide sequence ID" value="NZ_CP046884.1"/>
</dbReference>
<keyword evidence="9" id="KW-1185">Reference proteome</keyword>
<accession>A0A7H0SNZ2</accession>
<dbReference type="AlphaFoldDB" id="A0A7H0SNZ2"/>
<evidence type="ECO:0000256" key="1">
    <source>
        <dbReference type="ARBA" id="ARBA00004141"/>
    </source>
</evidence>
<evidence type="ECO:0000313" key="9">
    <source>
        <dbReference type="Proteomes" id="UP000516320"/>
    </source>
</evidence>
<name>A0A7H0SNZ2_9CORY</name>
<feature type="transmembrane region" description="Helical" evidence="6">
    <location>
        <begin position="154"/>
        <end position="179"/>
    </location>
</feature>
<evidence type="ECO:0000256" key="2">
    <source>
        <dbReference type="ARBA" id="ARBA00022692"/>
    </source>
</evidence>
<dbReference type="PANTHER" id="PTHR43229:SF2">
    <property type="entry name" value="NODULATION PROTEIN J"/>
    <property type="match status" value="1"/>
</dbReference>
<keyword evidence="3 6" id="KW-1133">Transmembrane helix</keyword>
<evidence type="ECO:0000256" key="5">
    <source>
        <dbReference type="SAM" id="MobiDB-lite"/>
    </source>
</evidence>
<gene>
    <name evidence="8" type="ORF">GP475_06150</name>
</gene>
<comment type="subcellular location">
    <subcellularLocation>
        <location evidence="1">Membrane</location>
        <topology evidence="1">Multi-pass membrane protein</topology>
    </subcellularLocation>
</comment>
<evidence type="ECO:0000259" key="7">
    <source>
        <dbReference type="Pfam" id="PF01061"/>
    </source>
</evidence>
<feature type="transmembrane region" description="Helical" evidence="6">
    <location>
        <begin position="242"/>
        <end position="260"/>
    </location>
</feature>
<evidence type="ECO:0000256" key="3">
    <source>
        <dbReference type="ARBA" id="ARBA00022989"/>
    </source>
</evidence>
<organism evidence="8 9">
    <name type="scientific">Corynebacterium poyangense</name>
    <dbReference type="NCBI Taxonomy" id="2684405"/>
    <lineage>
        <taxon>Bacteria</taxon>
        <taxon>Bacillati</taxon>
        <taxon>Actinomycetota</taxon>
        <taxon>Actinomycetes</taxon>
        <taxon>Mycobacteriales</taxon>
        <taxon>Corynebacteriaceae</taxon>
        <taxon>Corynebacterium</taxon>
    </lineage>
</organism>
<feature type="transmembrane region" description="Helical" evidence="6">
    <location>
        <begin position="82"/>
        <end position="102"/>
    </location>
</feature>
<dbReference type="PANTHER" id="PTHR43229">
    <property type="entry name" value="NODULATION PROTEIN J"/>
    <property type="match status" value="1"/>
</dbReference>
<evidence type="ECO:0000256" key="6">
    <source>
        <dbReference type="SAM" id="Phobius"/>
    </source>
</evidence>
<dbReference type="EMBL" id="CP046884">
    <property type="protein sequence ID" value="QNQ90267.1"/>
    <property type="molecule type" value="Genomic_DNA"/>
</dbReference>
<feature type="compositionally biased region" description="Low complexity" evidence="5">
    <location>
        <begin position="1"/>
        <end position="16"/>
    </location>
</feature>
<evidence type="ECO:0000256" key="4">
    <source>
        <dbReference type="ARBA" id="ARBA00023136"/>
    </source>
</evidence>
<evidence type="ECO:0000313" key="8">
    <source>
        <dbReference type="EMBL" id="QNQ90267.1"/>
    </source>
</evidence>
<proteinExistence type="predicted"/>
<sequence length="264" mass="28100">MSADSQPSFSPSAFPQGTFRPNPKRASIGTMLRAQGWIETKLFVRHSEQQILSLVIPLGLLVVMSRLPIIGDPHPLEQLVPMILAVAATSSGFTGPAISLAFDRRYGALKRTGASGVPSWVIIVGKIIAVIVMSLLQVLIISAVAFWLSWRPSVWGLGLSFPILILGVAAFTAMGLLMGGTLSSELVLGLANLIWVLLLGAAGFVLVNLGLSNAGWWNIIPSVALASGVDLALLGRLPITQMIILLVWAIIAIGAAQRWFKFSS</sequence>
<keyword evidence="2 6" id="KW-0812">Transmembrane</keyword>
<dbReference type="GO" id="GO:0016020">
    <property type="term" value="C:membrane"/>
    <property type="evidence" value="ECO:0007669"/>
    <property type="project" value="UniProtKB-SubCell"/>
</dbReference>
<feature type="transmembrane region" description="Helical" evidence="6">
    <location>
        <begin position="51"/>
        <end position="70"/>
    </location>
</feature>
<dbReference type="InterPro" id="IPR013525">
    <property type="entry name" value="ABC2_TM"/>
</dbReference>